<keyword evidence="9" id="KW-1185">Reference proteome</keyword>
<evidence type="ECO:0000256" key="4">
    <source>
        <dbReference type="ARBA" id="ARBA00022946"/>
    </source>
</evidence>
<dbReference type="InterPro" id="IPR051035">
    <property type="entry name" value="Mito_inheritance_9"/>
</dbReference>
<feature type="domain" description="Aminoglycoside phosphotransferase" evidence="7">
    <location>
        <begin position="75"/>
        <end position="293"/>
    </location>
</feature>
<dbReference type="PANTHER" id="PTHR36091:SF1">
    <property type="entry name" value="ALTERED INHERITANCE OF MITOCHONDRIA PROTEIN 9, MITOCHONDRIAL"/>
    <property type="match status" value="1"/>
</dbReference>
<name>A0A421CUE2_9EURO</name>
<dbReference type="Pfam" id="PF01636">
    <property type="entry name" value="APH"/>
    <property type="match status" value="1"/>
</dbReference>
<dbReference type="EMBL" id="NIDN02000304">
    <property type="protein sequence ID" value="RLL93491.1"/>
    <property type="molecule type" value="Genomic_DNA"/>
</dbReference>
<protein>
    <recommendedName>
        <fullName evidence="3">Altered inheritance of mitochondria protein 9, mitochondrial</fullName>
    </recommendedName>
    <alternativeName>
        <fullName evidence="6">Found in mitochondrial proteome protein 29</fullName>
    </alternativeName>
</protein>
<evidence type="ECO:0000256" key="1">
    <source>
        <dbReference type="ARBA" id="ARBA00004173"/>
    </source>
</evidence>
<dbReference type="InterPro" id="IPR011009">
    <property type="entry name" value="Kinase-like_dom_sf"/>
</dbReference>
<proteinExistence type="inferred from homology"/>
<evidence type="ECO:0000259" key="7">
    <source>
        <dbReference type="Pfam" id="PF01636"/>
    </source>
</evidence>
<organism evidence="8 9">
    <name type="scientific">Aspergillus turcosus</name>
    <dbReference type="NCBI Taxonomy" id="1245748"/>
    <lineage>
        <taxon>Eukaryota</taxon>
        <taxon>Fungi</taxon>
        <taxon>Dikarya</taxon>
        <taxon>Ascomycota</taxon>
        <taxon>Pezizomycotina</taxon>
        <taxon>Eurotiomycetes</taxon>
        <taxon>Eurotiomycetidae</taxon>
        <taxon>Eurotiales</taxon>
        <taxon>Aspergillaceae</taxon>
        <taxon>Aspergillus</taxon>
        <taxon>Aspergillus subgen. Fumigati</taxon>
    </lineage>
</organism>
<dbReference type="PANTHER" id="PTHR36091">
    <property type="entry name" value="ALTERED INHERITANCE OF MITOCHONDRIA PROTEIN 9, MITOCHONDRIAL"/>
    <property type="match status" value="1"/>
</dbReference>
<evidence type="ECO:0000256" key="5">
    <source>
        <dbReference type="ARBA" id="ARBA00023128"/>
    </source>
</evidence>
<evidence type="ECO:0000256" key="2">
    <source>
        <dbReference type="ARBA" id="ARBA00005543"/>
    </source>
</evidence>
<comment type="similarity">
    <text evidence="2">Belongs to the AIM9 family.</text>
</comment>
<reference evidence="8 9" key="1">
    <citation type="submission" date="2018-08" db="EMBL/GenBank/DDBJ databases">
        <title>Draft genome sequences of two Aspergillus turcosus clinical strains isolated from bronchoalveolar lavage fluid: one azole-susceptible and the other azole-resistant.</title>
        <authorList>
            <person name="Parent-Michaud M."/>
            <person name="Dufresne P.J."/>
            <person name="Fournier E."/>
            <person name="Martineau C."/>
            <person name="Moreira S."/>
            <person name="Perkins V."/>
            <person name="De Repentigny L."/>
            <person name="Dufresne S.F."/>
        </authorList>
    </citation>
    <scope>NUCLEOTIDE SEQUENCE [LARGE SCALE GENOMIC DNA]</scope>
    <source>
        <strain evidence="8">HMR AF 1038</strain>
    </source>
</reference>
<dbReference type="AlphaFoldDB" id="A0A421CUE2"/>
<comment type="subcellular location">
    <subcellularLocation>
        <location evidence="1">Mitochondrion</location>
    </subcellularLocation>
</comment>
<sequence length="483" mass="55953">MIRCARLMSTTHNTKKGTGDKEDNEHFFCYPRDRFLWDEPHQLSQRYIRFNIDELASLAVRAAGAVGNGPRRCVDIEKLPDGMHNKAVRFTMDDGFQAVGKVPNPNVGLPHFTTASEVATMDFMRNVLGTPVPKVFFWSSTTDNAVGAEYILMENVRGVQLNSAPSAEYTDRNGQHVVDDRFAVGSSMSRQNIDDGRAEFDFDRGPWHTAEDYEQATGLRESYCIRNIPQLPRSPIAIHYSGTYQPSREKKLLAAESYLKLVKYLILDDESTRTSHIWHDDLHTENIFVNPDDPSEIYERPRFKDIRALFQDNLSQWQPARLTMFTKMSLVALYRYFVHKKRMRLLKTLEYQQTLSFQLLLFARNLLLDGEATYLAILADQQQENWAEIPKISHCKEGRPLSFPKDMLEEFERDNEDATASIMLMQEAKQMIGKQYFQGRGVVSHEQFAKAREIIPRVKEEFIQKYARDNEEVCELDRAWPFH</sequence>
<dbReference type="STRING" id="1245748.A0A421CUE2"/>
<keyword evidence="5" id="KW-0496">Mitochondrion</keyword>
<dbReference type="SUPFAM" id="SSF56112">
    <property type="entry name" value="Protein kinase-like (PK-like)"/>
    <property type="match status" value="1"/>
</dbReference>
<dbReference type="Proteomes" id="UP000215289">
    <property type="component" value="Unassembled WGS sequence"/>
</dbReference>
<evidence type="ECO:0000313" key="8">
    <source>
        <dbReference type="EMBL" id="RLL93491.1"/>
    </source>
</evidence>
<dbReference type="OrthoDB" id="10003767at2759"/>
<evidence type="ECO:0000256" key="3">
    <source>
        <dbReference type="ARBA" id="ARBA00016197"/>
    </source>
</evidence>
<evidence type="ECO:0000256" key="6">
    <source>
        <dbReference type="ARBA" id="ARBA00031849"/>
    </source>
</evidence>
<accession>A0A421CUE2</accession>
<keyword evidence="4" id="KW-0809">Transit peptide</keyword>
<comment type="caution">
    <text evidence="8">The sequence shown here is derived from an EMBL/GenBank/DDBJ whole genome shotgun (WGS) entry which is preliminary data.</text>
</comment>
<evidence type="ECO:0000313" key="9">
    <source>
        <dbReference type="Proteomes" id="UP000215289"/>
    </source>
</evidence>
<dbReference type="InterPro" id="IPR002575">
    <property type="entry name" value="Aminoglycoside_PTrfase"/>
</dbReference>
<gene>
    <name evidence="8" type="ORF">CFD26_101813</name>
</gene>
<dbReference type="GO" id="GO:0005739">
    <property type="term" value="C:mitochondrion"/>
    <property type="evidence" value="ECO:0007669"/>
    <property type="project" value="UniProtKB-SubCell"/>
</dbReference>